<dbReference type="GO" id="GO:2001236">
    <property type="term" value="P:regulation of extrinsic apoptotic signaling pathway"/>
    <property type="evidence" value="ECO:0007669"/>
    <property type="project" value="TreeGrafter"/>
</dbReference>
<accession>A0AAY4CV21</accession>
<dbReference type="RefSeq" id="XP_028809947.1">
    <property type="nucleotide sequence ID" value="XM_028954114.1"/>
</dbReference>
<evidence type="ECO:0000256" key="1">
    <source>
        <dbReference type="ARBA" id="ARBA00022553"/>
    </source>
</evidence>
<dbReference type="GeneTree" id="ENSGT00940000154318"/>
<dbReference type="GeneID" id="114764449"/>
<dbReference type="GO" id="GO:0006915">
    <property type="term" value="P:apoptotic process"/>
    <property type="evidence" value="ECO:0007669"/>
    <property type="project" value="UniProtKB-KW"/>
</dbReference>
<reference evidence="4 5" key="1">
    <citation type="submission" date="2020-06" db="EMBL/GenBank/DDBJ databases">
        <authorList>
            <consortium name="Wellcome Sanger Institute Data Sharing"/>
        </authorList>
    </citation>
    <scope>NUCLEOTIDE SEQUENCE [LARGE SCALE GENOMIC DNA]</scope>
</reference>
<dbReference type="PROSITE" id="PS50062">
    <property type="entry name" value="BCL2_FAMILY"/>
    <property type="match status" value="1"/>
</dbReference>
<dbReference type="AlphaFoldDB" id="A0AAY4CV21"/>
<reference evidence="4" key="2">
    <citation type="submission" date="2025-08" db="UniProtKB">
        <authorList>
            <consortium name="Ensembl"/>
        </authorList>
    </citation>
    <scope>IDENTIFICATION</scope>
</reference>
<feature type="region of interest" description="Disordered" evidence="3">
    <location>
        <begin position="38"/>
        <end position="60"/>
    </location>
</feature>
<organism evidence="4 5">
    <name type="scientific">Denticeps clupeoides</name>
    <name type="common">denticle herring</name>
    <dbReference type="NCBI Taxonomy" id="299321"/>
    <lineage>
        <taxon>Eukaryota</taxon>
        <taxon>Metazoa</taxon>
        <taxon>Chordata</taxon>
        <taxon>Craniata</taxon>
        <taxon>Vertebrata</taxon>
        <taxon>Euteleostomi</taxon>
        <taxon>Actinopterygii</taxon>
        <taxon>Neopterygii</taxon>
        <taxon>Teleostei</taxon>
        <taxon>Clupei</taxon>
        <taxon>Clupeiformes</taxon>
        <taxon>Denticipitoidei</taxon>
        <taxon>Denticipitidae</taxon>
        <taxon>Denticeps</taxon>
    </lineage>
</organism>
<reference evidence="4" key="3">
    <citation type="submission" date="2025-09" db="UniProtKB">
        <authorList>
            <consortium name="Ensembl"/>
        </authorList>
    </citation>
    <scope>IDENTIFICATION</scope>
</reference>
<dbReference type="SUPFAM" id="SSF56854">
    <property type="entry name" value="Bcl-2 inhibitors of programmed cell death"/>
    <property type="match status" value="1"/>
</dbReference>
<name>A0AAY4CV21_9TELE</name>
<dbReference type="Gene3D" id="1.10.437.10">
    <property type="entry name" value="Blc2-like"/>
    <property type="match status" value="1"/>
</dbReference>
<keyword evidence="1" id="KW-0597">Phosphoprotein</keyword>
<dbReference type="PANTHER" id="PTHR14965">
    <property type="entry name" value="SI:CH73-248E21.1"/>
    <property type="match status" value="1"/>
</dbReference>
<evidence type="ECO:0000256" key="3">
    <source>
        <dbReference type="SAM" id="MobiDB-lite"/>
    </source>
</evidence>
<gene>
    <name evidence="4" type="primary">LOC114764449</name>
</gene>
<evidence type="ECO:0008006" key="6">
    <source>
        <dbReference type="Google" id="ProtNLM"/>
    </source>
</evidence>
<dbReference type="InterPro" id="IPR002475">
    <property type="entry name" value="Bcl2-like"/>
</dbReference>
<evidence type="ECO:0000313" key="5">
    <source>
        <dbReference type="Proteomes" id="UP000694580"/>
    </source>
</evidence>
<dbReference type="InterPro" id="IPR036834">
    <property type="entry name" value="Bcl-2-like_sf"/>
</dbReference>
<dbReference type="Proteomes" id="UP000694580">
    <property type="component" value="Chromosome 15"/>
</dbReference>
<dbReference type="Ensembl" id="ENSDCDT00010046491.1">
    <property type="protein sequence ID" value="ENSDCDP00010036983.1"/>
    <property type="gene ID" value="ENSDCDG00010024149.1"/>
</dbReference>
<dbReference type="PANTHER" id="PTHR14965:SF1">
    <property type="entry name" value="APOPTOSIS FACILITATOR BCL-2-LIKE PROTEIN 14"/>
    <property type="match status" value="1"/>
</dbReference>
<sequence length="255" mass="28772">MTENGNAAQVDYLDFLSDAEYMIIVKYVRMRGLTYTGQVASKGDKPPSGSQSKTKKSKKTRNLLVKCLPSCICTHTSEPTKSKDCARQPASLENGLLEEDAGNVVAKLTKIKDTVPLLYPDEFECDSPDEIVDQIIQLLREEGDKLNEKIAKNKKLREELHKCFTYSLFKKVLDTIMGKLDFRSFQTNGSTEQAKIAMTCEVTSRLTAMDCHPMNRAMGFGSQYLKDNFSVWVSQHGGWNEAFADKREEEDEEVN</sequence>
<evidence type="ECO:0000256" key="2">
    <source>
        <dbReference type="ARBA" id="ARBA00022703"/>
    </source>
</evidence>
<protein>
    <recommendedName>
        <fullName evidence="6">Apoptosis facilitator Bcl-2-like protein 14</fullName>
    </recommendedName>
</protein>
<evidence type="ECO:0000313" key="4">
    <source>
        <dbReference type="Ensembl" id="ENSDCDP00010036983.1"/>
    </source>
</evidence>
<proteinExistence type="predicted"/>
<keyword evidence="2" id="KW-0053">Apoptosis</keyword>
<keyword evidence="5" id="KW-1185">Reference proteome</keyword>